<accession>A0ACB9EF59</accession>
<protein>
    <submittedName>
        <fullName evidence="1">Uncharacterized protein</fullName>
    </submittedName>
</protein>
<reference evidence="2" key="1">
    <citation type="journal article" date="2022" name="Mol. Ecol. Resour.">
        <title>The genomes of chicory, endive, great burdock and yacon provide insights into Asteraceae palaeo-polyploidization history and plant inulin production.</title>
        <authorList>
            <person name="Fan W."/>
            <person name="Wang S."/>
            <person name="Wang H."/>
            <person name="Wang A."/>
            <person name="Jiang F."/>
            <person name="Liu H."/>
            <person name="Zhao H."/>
            <person name="Xu D."/>
            <person name="Zhang Y."/>
        </authorList>
    </citation>
    <scope>NUCLEOTIDE SEQUENCE [LARGE SCALE GENOMIC DNA]</scope>
    <source>
        <strain evidence="2">cv. Niubang</strain>
    </source>
</reference>
<sequence length="78" mass="9581">MTTTCNTLFENTLINHTQFTRKEGYRKNPRKNPICHFQILFVFLERERKERINRLSVFKIRITFCRENTNNFAIKRDK</sequence>
<organism evidence="1 2">
    <name type="scientific">Arctium lappa</name>
    <name type="common">Greater burdock</name>
    <name type="synonym">Lappa major</name>
    <dbReference type="NCBI Taxonomy" id="4217"/>
    <lineage>
        <taxon>Eukaryota</taxon>
        <taxon>Viridiplantae</taxon>
        <taxon>Streptophyta</taxon>
        <taxon>Embryophyta</taxon>
        <taxon>Tracheophyta</taxon>
        <taxon>Spermatophyta</taxon>
        <taxon>Magnoliopsida</taxon>
        <taxon>eudicotyledons</taxon>
        <taxon>Gunneridae</taxon>
        <taxon>Pentapetalae</taxon>
        <taxon>asterids</taxon>
        <taxon>campanulids</taxon>
        <taxon>Asterales</taxon>
        <taxon>Asteraceae</taxon>
        <taxon>Carduoideae</taxon>
        <taxon>Cardueae</taxon>
        <taxon>Arctiinae</taxon>
        <taxon>Arctium</taxon>
    </lineage>
</organism>
<dbReference type="Proteomes" id="UP001055879">
    <property type="component" value="Linkage Group LG02"/>
</dbReference>
<gene>
    <name evidence="1" type="ORF">L6452_04610</name>
</gene>
<evidence type="ECO:0000313" key="2">
    <source>
        <dbReference type="Proteomes" id="UP001055879"/>
    </source>
</evidence>
<reference evidence="1 2" key="2">
    <citation type="journal article" date="2022" name="Mol. Ecol. Resour.">
        <title>The genomes of chicory, endive, great burdock and yacon provide insights into Asteraceae paleo-polyploidization history and plant inulin production.</title>
        <authorList>
            <person name="Fan W."/>
            <person name="Wang S."/>
            <person name="Wang H."/>
            <person name="Wang A."/>
            <person name="Jiang F."/>
            <person name="Liu H."/>
            <person name="Zhao H."/>
            <person name="Xu D."/>
            <person name="Zhang Y."/>
        </authorList>
    </citation>
    <scope>NUCLEOTIDE SEQUENCE [LARGE SCALE GENOMIC DNA]</scope>
    <source>
        <strain evidence="2">cv. Niubang</strain>
    </source>
</reference>
<keyword evidence="2" id="KW-1185">Reference proteome</keyword>
<name>A0ACB9EF59_ARCLA</name>
<proteinExistence type="predicted"/>
<comment type="caution">
    <text evidence="1">The sequence shown here is derived from an EMBL/GenBank/DDBJ whole genome shotgun (WGS) entry which is preliminary data.</text>
</comment>
<dbReference type="EMBL" id="CM042048">
    <property type="protein sequence ID" value="KAI3757077.1"/>
    <property type="molecule type" value="Genomic_DNA"/>
</dbReference>
<evidence type="ECO:0000313" key="1">
    <source>
        <dbReference type="EMBL" id="KAI3757077.1"/>
    </source>
</evidence>